<dbReference type="Gene3D" id="3.10.28.20">
    <property type="entry name" value="Acetamidase/Formamidase-like domains"/>
    <property type="match status" value="1"/>
</dbReference>
<dbReference type="STRING" id="2074.BG845_01166"/>
<dbReference type="EMBL" id="MIGB01000004">
    <property type="protein sequence ID" value="OSY42924.1"/>
    <property type="molecule type" value="Genomic_DNA"/>
</dbReference>
<protein>
    <submittedName>
        <fullName evidence="1">Acetamidase</fullName>
        <ecNumber evidence="1">3.5.1.-</ecNumber>
    </submittedName>
</protein>
<keyword evidence="1" id="KW-0378">Hydrolase</keyword>
<proteinExistence type="predicted"/>
<dbReference type="InterPro" id="IPR004304">
    <property type="entry name" value="FmdA_AmdA"/>
</dbReference>
<gene>
    <name evidence="1" type="primary">amdA_3</name>
    <name evidence="1" type="ORF">BG845_01166</name>
</gene>
<dbReference type="EC" id="3.5.1.-" evidence="1"/>
<dbReference type="GO" id="GO:0016811">
    <property type="term" value="F:hydrolase activity, acting on carbon-nitrogen (but not peptide) bonds, in linear amides"/>
    <property type="evidence" value="ECO:0007669"/>
    <property type="project" value="InterPro"/>
</dbReference>
<accession>A0A1Y2N634</accession>
<keyword evidence="2" id="KW-1185">Reference proteome</keyword>
<dbReference type="Proteomes" id="UP000194360">
    <property type="component" value="Unassembled WGS sequence"/>
</dbReference>
<dbReference type="PANTHER" id="PTHR31891:SF1">
    <property type="entry name" value="FORMAMIDASE C869.04-RELATED"/>
    <property type="match status" value="1"/>
</dbReference>
<reference evidence="1 2" key="1">
    <citation type="submission" date="2016-09" db="EMBL/GenBank/DDBJ databases">
        <title>Pseudonocardia autotrophica DSM535, a candidate organism with high potential of specific P450 cytochromes.</title>
        <authorList>
            <person name="Grumaz C."/>
            <person name="Vainshtein Y."/>
            <person name="Kirstahler P."/>
            <person name="Sohn K."/>
        </authorList>
    </citation>
    <scope>NUCLEOTIDE SEQUENCE [LARGE SCALE GENOMIC DNA]</scope>
    <source>
        <strain evidence="1 2">DSM 535</strain>
    </source>
</reference>
<dbReference type="SUPFAM" id="SSF141130">
    <property type="entry name" value="Acetamidase/Formamidase-like"/>
    <property type="match status" value="1"/>
</dbReference>
<evidence type="ECO:0000313" key="1">
    <source>
        <dbReference type="EMBL" id="OSY42924.1"/>
    </source>
</evidence>
<dbReference type="Pfam" id="PF03069">
    <property type="entry name" value="FmdA_AmdA"/>
    <property type="match status" value="1"/>
</dbReference>
<dbReference type="PANTHER" id="PTHR31891">
    <property type="entry name" value="FORMAMIDASE C869.04-RELATED"/>
    <property type="match status" value="1"/>
</dbReference>
<evidence type="ECO:0000313" key="2">
    <source>
        <dbReference type="Proteomes" id="UP000194360"/>
    </source>
</evidence>
<comment type="caution">
    <text evidence="1">The sequence shown here is derived from an EMBL/GenBank/DDBJ whole genome shotgun (WGS) entry which is preliminary data.</text>
</comment>
<dbReference type="eggNOG" id="COG2421">
    <property type="taxonomic scope" value="Bacteria"/>
</dbReference>
<name>A0A1Y2N634_PSEAH</name>
<sequence length="140" mass="15024">MGGFIDFHVDLIKGGMETYGVTTNPILMPGNVEPRYSEFVTFIGIGVDHTTDTQLYNDATVAYRNACLNAVSYLEKFGYSGPQAYLLLGSAPIEGRVSGVVDIPNACCSLYLPTAIFDDDIRPSASGPVWKDRGSCAVSS</sequence>
<organism evidence="1 2">
    <name type="scientific">Pseudonocardia autotrophica</name>
    <name type="common">Amycolata autotrophica</name>
    <name type="synonym">Nocardia autotrophica</name>
    <dbReference type="NCBI Taxonomy" id="2074"/>
    <lineage>
        <taxon>Bacteria</taxon>
        <taxon>Bacillati</taxon>
        <taxon>Actinomycetota</taxon>
        <taxon>Actinomycetes</taxon>
        <taxon>Pseudonocardiales</taxon>
        <taxon>Pseudonocardiaceae</taxon>
        <taxon>Pseudonocardia</taxon>
    </lineage>
</organism>
<dbReference type="AlphaFoldDB" id="A0A1Y2N634"/>